<name>A0A8S1GWF8_9PELO</name>
<dbReference type="GO" id="GO:0006270">
    <property type="term" value="P:DNA replication initiation"/>
    <property type="evidence" value="ECO:0007669"/>
    <property type="project" value="TreeGrafter"/>
</dbReference>
<comment type="subcellular location">
    <subcellularLocation>
        <location evidence="1">Nucleus</location>
    </subcellularLocation>
</comment>
<evidence type="ECO:0000256" key="5">
    <source>
        <dbReference type="ARBA" id="ARBA00023242"/>
    </source>
</evidence>
<keyword evidence="4" id="KW-0235">DNA replication</keyword>
<evidence type="ECO:0000259" key="8">
    <source>
        <dbReference type="Pfam" id="PF22062"/>
    </source>
</evidence>
<dbReference type="Proteomes" id="UP000835052">
    <property type="component" value="Unassembled WGS sequence"/>
</dbReference>
<dbReference type="PANTHER" id="PTHR23061">
    <property type="entry name" value="DNA POLYMERASE 2 ALPHA 70 KDA SUBUNIT"/>
    <property type="match status" value="1"/>
</dbReference>
<evidence type="ECO:0000313" key="9">
    <source>
        <dbReference type="EMBL" id="CAD6187787.1"/>
    </source>
</evidence>
<sequence>MVIDIGDLNDKLNDFGVRIQDNDEVIDKINKLAHYYHLDEDALSDELISVLLNNKCTEVDMMNLQEFEKRSSAGEVIFCLRGEKFQEVDGAFPSTAPNFLTLVSKPPNRCYGAEKASVVVDAKLNRFAKMAQVYRDHYPEIQEWGNVKQITEEPVFIYGEIMRDAAEGLPLGERTALLMLDDDEGSDVRLDLSNAGDVAIFLGQFVALKGTVHSPNTLLVEKFFVPPPLPLAQVQPNCSTSALAKVDIWCAAGPFTSAENCAYEQLNELLDNVCKEKPTVLILTGPFIDNRNKYIKSPGFSLDYTQLFTNLLARIRIKLNGCPTEVIFQPSSHREMIIRNIFPAPEFSYNEKPKDKVKFHFVPDGCVIRICGGALEVALVGCEDSAAIGSHSEVSQDATEGKSLLSSQRSLYPLNPPAVASSLQDIEEVCQISAAPNLAILPSILPPSAKKLDRTVFVNPGALAKGSTGTYAKISTRIPIIQTDDRIDLAAHSAISLVRI</sequence>
<dbReference type="Pfam" id="PF22062">
    <property type="entry name" value="OB_DPOA2"/>
    <property type="match status" value="1"/>
</dbReference>
<reference evidence="9" key="1">
    <citation type="submission" date="2020-10" db="EMBL/GenBank/DDBJ databases">
        <authorList>
            <person name="Kikuchi T."/>
        </authorList>
    </citation>
    <scope>NUCLEOTIDE SEQUENCE</scope>
    <source>
        <strain evidence="9">NKZ352</strain>
    </source>
</reference>
<proteinExistence type="inferred from homology"/>
<comment type="similarity">
    <text evidence="2">Belongs to the DNA polymerase alpha subunit B family.</text>
</comment>
<evidence type="ECO:0000256" key="2">
    <source>
        <dbReference type="ARBA" id="ARBA00007299"/>
    </source>
</evidence>
<dbReference type="InterPro" id="IPR013627">
    <property type="entry name" value="Pol_alpha_B_N"/>
</dbReference>
<dbReference type="InterPro" id="IPR054300">
    <property type="entry name" value="OB_DPOA2"/>
</dbReference>
<evidence type="ECO:0000256" key="1">
    <source>
        <dbReference type="ARBA" id="ARBA00004123"/>
    </source>
</evidence>
<accession>A0A8S1GWF8</accession>
<dbReference type="Pfam" id="PF08418">
    <property type="entry name" value="Pol_alpha_B_N"/>
    <property type="match status" value="1"/>
</dbReference>
<evidence type="ECO:0000259" key="7">
    <source>
        <dbReference type="Pfam" id="PF08418"/>
    </source>
</evidence>
<dbReference type="PANTHER" id="PTHR23061:SF12">
    <property type="entry name" value="DNA POLYMERASE ALPHA SUBUNIT B"/>
    <property type="match status" value="1"/>
</dbReference>
<feature type="domain" description="DNA polymerase alpha subunit B OB" evidence="8">
    <location>
        <begin position="120"/>
        <end position="223"/>
    </location>
</feature>
<dbReference type="EMBL" id="CAJGYM010000007">
    <property type="protein sequence ID" value="CAD6187787.1"/>
    <property type="molecule type" value="Genomic_DNA"/>
</dbReference>
<feature type="domain" description="DNA polymerase alpha/delta/epsilon subunit B" evidence="6">
    <location>
        <begin position="248"/>
        <end position="448"/>
    </location>
</feature>
<dbReference type="AlphaFoldDB" id="A0A8S1GWF8"/>
<protein>
    <recommendedName>
        <fullName evidence="3">DNA polymerase alpha subunit B</fullName>
    </recommendedName>
</protein>
<dbReference type="OrthoDB" id="336885at2759"/>
<evidence type="ECO:0000313" key="10">
    <source>
        <dbReference type="Proteomes" id="UP000835052"/>
    </source>
</evidence>
<organism evidence="9 10">
    <name type="scientific">Caenorhabditis auriculariae</name>
    <dbReference type="NCBI Taxonomy" id="2777116"/>
    <lineage>
        <taxon>Eukaryota</taxon>
        <taxon>Metazoa</taxon>
        <taxon>Ecdysozoa</taxon>
        <taxon>Nematoda</taxon>
        <taxon>Chromadorea</taxon>
        <taxon>Rhabditida</taxon>
        <taxon>Rhabditina</taxon>
        <taxon>Rhabditomorpha</taxon>
        <taxon>Rhabditoidea</taxon>
        <taxon>Rhabditidae</taxon>
        <taxon>Peloderinae</taxon>
        <taxon>Caenorhabditis</taxon>
    </lineage>
</organism>
<dbReference type="InterPro" id="IPR043034">
    <property type="entry name" value="DNA_pol_alpha_B_N_sf"/>
</dbReference>
<evidence type="ECO:0000256" key="4">
    <source>
        <dbReference type="ARBA" id="ARBA00022705"/>
    </source>
</evidence>
<dbReference type="GO" id="GO:0005658">
    <property type="term" value="C:alpha DNA polymerase:primase complex"/>
    <property type="evidence" value="ECO:0007669"/>
    <property type="project" value="TreeGrafter"/>
</dbReference>
<dbReference type="Gene3D" id="3.60.21.60">
    <property type="match status" value="2"/>
</dbReference>
<evidence type="ECO:0000256" key="3">
    <source>
        <dbReference type="ARBA" id="ARBA00018596"/>
    </source>
</evidence>
<dbReference type="InterPro" id="IPR007185">
    <property type="entry name" value="DNA_pol_a/d/e_bsu"/>
</dbReference>
<feature type="domain" description="DNA polymerase alpha subunit B N-terminal" evidence="7">
    <location>
        <begin position="7"/>
        <end position="70"/>
    </location>
</feature>
<gene>
    <name evidence="9" type="ORF">CAUJ_LOCUS3706</name>
</gene>
<dbReference type="InterPro" id="IPR016722">
    <property type="entry name" value="DNA_pol_alpha_bsu"/>
</dbReference>
<keyword evidence="5" id="KW-0539">Nucleus</keyword>
<keyword evidence="10" id="KW-1185">Reference proteome</keyword>
<dbReference type="Gene3D" id="1.10.8.530">
    <property type="entry name" value="DNA polymerase alpha-primase, subunit B, N-terminal domain"/>
    <property type="match status" value="1"/>
</dbReference>
<dbReference type="Pfam" id="PF04042">
    <property type="entry name" value="DNA_pol_E_B"/>
    <property type="match status" value="1"/>
</dbReference>
<comment type="caution">
    <text evidence="9">The sequence shown here is derived from an EMBL/GenBank/DDBJ whole genome shotgun (WGS) entry which is preliminary data.</text>
</comment>
<evidence type="ECO:0000259" key="6">
    <source>
        <dbReference type="Pfam" id="PF04042"/>
    </source>
</evidence>
<dbReference type="GO" id="GO:0003677">
    <property type="term" value="F:DNA binding"/>
    <property type="evidence" value="ECO:0007669"/>
    <property type="project" value="InterPro"/>
</dbReference>